<evidence type="ECO:0000313" key="15">
    <source>
        <dbReference type="Proteomes" id="UP000235392"/>
    </source>
</evidence>
<dbReference type="OrthoDB" id="74991at2759"/>
<dbReference type="InterPro" id="IPR011530">
    <property type="entry name" value="rRNA_adenine_dimethylase"/>
</dbReference>
<comment type="caution">
    <text evidence="12">The sequence shown here is derived from an EMBL/GenBank/DDBJ whole genome shotgun (WGS) entry which is preliminary data.</text>
</comment>
<evidence type="ECO:0000256" key="7">
    <source>
        <dbReference type="ARBA" id="ARBA00049478"/>
    </source>
</evidence>
<dbReference type="PROSITE" id="PS51689">
    <property type="entry name" value="SAM_RNA_A_N6_MT"/>
    <property type="match status" value="1"/>
</dbReference>
<evidence type="ECO:0000256" key="3">
    <source>
        <dbReference type="ARBA" id="ARBA00022603"/>
    </source>
</evidence>
<protein>
    <recommendedName>
        <fullName evidence="9">rRNA adenine N(6)-methyltransferase</fullName>
        <ecNumber evidence="9">2.1.1.-</ecNumber>
    </recommendedName>
</protein>
<name>A0A2N5T4U8_9BASI</name>
<comment type="similarity">
    <text evidence="8 9">Belongs to the class I-like SAM-binding methyltransferase superfamily. rRNA adenine N(6)-methyltransferase family.</text>
</comment>
<sequence>MPRATSQKFTRLHQESNTVRRKTNGDTGQKAGAGGGGAGASNPIFNTDKLGQHILKNPLVAQTIVDKAQLKTTDKVLEVGPGTGNLTVKILEKNCKHVTVVEMDPRMACELSKRFQNAKDLNFKRKLDIVVGDFLKTDLPYFDVCISNTPYQISSPLVFKLLEHRPMFRVAVLMFQKEFGLRLCARPGSKLWSRLSVNVQLYAKVAHLLNVGKANFRPPPLVESCVVKLEPLNPPPNIAFNEFDGLTRICFNRRNKTIRASFFASSATLNMLEANWKTWRSQQQNDASMMVVEDAAEESFTSKLEKILQESGYSDSRSAKMDVDDFLSLLACFHKHGIHFA</sequence>
<dbReference type="STRING" id="200324.A0A2N5T4U8"/>
<dbReference type="AlphaFoldDB" id="A0A2N5T4U8"/>
<dbReference type="NCBIfam" id="TIGR00755">
    <property type="entry name" value="ksgA"/>
    <property type="match status" value="1"/>
</dbReference>
<dbReference type="InterPro" id="IPR001737">
    <property type="entry name" value="KsgA/Erm"/>
</dbReference>
<gene>
    <name evidence="13" type="ORF">PCANC_16067</name>
    <name evidence="12" type="ORF">PCASD_15558</name>
</gene>
<reference evidence="14 15" key="1">
    <citation type="submission" date="2017-11" db="EMBL/GenBank/DDBJ databases">
        <title>De novo assembly and phasing of dikaryotic genomes from two isolates of Puccinia coronata f. sp. avenae, the causal agent of oat crown rust.</title>
        <authorList>
            <person name="Miller M.E."/>
            <person name="Zhang Y."/>
            <person name="Omidvar V."/>
            <person name="Sperschneider J."/>
            <person name="Schwessinger B."/>
            <person name="Raley C."/>
            <person name="Palmer J.M."/>
            <person name="Garnica D."/>
            <person name="Upadhyaya N."/>
            <person name="Rathjen J."/>
            <person name="Taylor J.M."/>
            <person name="Park R.F."/>
            <person name="Dodds P.N."/>
            <person name="Hirsch C.D."/>
            <person name="Kianian S.F."/>
            <person name="Figueroa M."/>
        </authorList>
    </citation>
    <scope>NUCLEOTIDE SEQUENCE [LARGE SCALE GENOMIC DNA]</scope>
    <source>
        <strain evidence="13">12NC29</strain>
        <strain evidence="12">12SD80</strain>
    </source>
</reference>
<dbReference type="InterPro" id="IPR020596">
    <property type="entry name" value="rRNA_Ade_Mease_Trfase_CS"/>
</dbReference>
<keyword evidence="14" id="KW-1185">Reference proteome</keyword>
<dbReference type="Proteomes" id="UP000235388">
    <property type="component" value="Unassembled WGS sequence"/>
</dbReference>
<accession>A0A2N5T4U8</accession>
<evidence type="ECO:0000256" key="4">
    <source>
        <dbReference type="ARBA" id="ARBA00022679"/>
    </source>
</evidence>
<dbReference type="EMBL" id="PGCI01000697">
    <property type="protein sequence ID" value="PLW20513.1"/>
    <property type="molecule type" value="Genomic_DNA"/>
</dbReference>
<evidence type="ECO:0000256" key="5">
    <source>
        <dbReference type="ARBA" id="ARBA00022691"/>
    </source>
</evidence>
<evidence type="ECO:0000313" key="13">
    <source>
        <dbReference type="EMBL" id="PLW34615.1"/>
    </source>
</evidence>
<dbReference type="Pfam" id="PF00398">
    <property type="entry name" value="RrnaAD"/>
    <property type="match status" value="1"/>
</dbReference>
<evidence type="ECO:0000256" key="10">
    <source>
        <dbReference type="SAM" id="MobiDB-lite"/>
    </source>
</evidence>
<dbReference type="GO" id="GO:0003723">
    <property type="term" value="F:RNA binding"/>
    <property type="evidence" value="ECO:0007669"/>
    <property type="project" value="UniProtKB-UniRule"/>
</dbReference>
<dbReference type="FunFam" id="1.10.8.480:FF:000002">
    <property type="entry name" value="rRNA adenine N(6)-methyltransferase"/>
    <property type="match status" value="1"/>
</dbReference>
<feature type="domain" description="Ribosomal RNA adenine methylase transferase N-terminal" evidence="11">
    <location>
        <begin position="60"/>
        <end position="233"/>
    </location>
</feature>
<feature type="binding site" evidence="8">
    <location>
        <position position="55"/>
    </location>
    <ligand>
        <name>S-adenosyl-L-methionine</name>
        <dbReference type="ChEBI" id="CHEBI:59789"/>
    </ligand>
</feature>
<feature type="binding site" evidence="8">
    <location>
        <position position="133"/>
    </location>
    <ligand>
        <name>S-adenosyl-L-methionine</name>
        <dbReference type="ChEBI" id="CHEBI:59789"/>
    </ligand>
</feature>
<dbReference type="PANTHER" id="PTHR11727:SF7">
    <property type="entry name" value="DIMETHYLADENOSINE TRANSFERASE-RELATED"/>
    <property type="match status" value="1"/>
</dbReference>
<keyword evidence="5 8" id="KW-0949">S-adenosyl-L-methionine</keyword>
<proteinExistence type="inferred from homology"/>
<dbReference type="PROSITE" id="PS01131">
    <property type="entry name" value="RRNA_A_DIMETH"/>
    <property type="match status" value="1"/>
</dbReference>
<comment type="catalytic activity">
    <reaction evidence="7">
        <text>adenosine(1779)/adenosine(1780) in 18S rRNA + 4 S-adenosyl-L-methionine = N(6)-dimethyladenosine(1779)/N(6)-dimethyladenosine(1780) in 18S rRNA + 4 S-adenosyl-L-homocysteine + 4 H(+)</text>
        <dbReference type="Rhea" id="RHEA:42780"/>
        <dbReference type="Rhea" id="RHEA-COMP:10234"/>
        <dbReference type="Rhea" id="RHEA-COMP:10236"/>
        <dbReference type="ChEBI" id="CHEBI:15378"/>
        <dbReference type="ChEBI" id="CHEBI:57856"/>
        <dbReference type="ChEBI" id="CHEBI:59789"/>
        <dbReference type="ChEBI" id="CHEBI:74411"/>
        <dbReference type="ChEBI" id="CHEBI:74493"/>
        <dbReference type="EC" id="2.1.1.183"/>
    </reaction>
</comment>
<dbReference type="EC" id="2.1.1.-" evidence="9"/>
<evidence type="ECO:0000256" key="6">
    <source>
        <dbReference type="ARBA" id="ARBA00022884"/>
    </source>
</evidence>
<feature type="binding site" evidence="8">
    <location>
        <position position="102"/>
    </location>
    <ligand>
        <name>S-adenosyl-L-methionine</name>
        <dbReference type="ChEBI" id="CHEBI:59789"/>
    </ligand>
</feature>
<dbReference type="Proteomes" id="UP000235392">
    <property type="component" value="Unassembled WGS sequence"/>
</dbReference>
<feature type="binding site" evidence="8">
    <location>
        <position position="80"/>
    </location>
    <ligand>
        <name>S-adenosyl-L-methionine</name>
        <dbReference type="ChEBI" id="CHEBI:59789"/>
    </ligand>
</feature>
<comment type="function">
    <text evidence="1">Specifically dimethylates two adjacent adenosines in the loop of a conserved hairpin near the 3'-end of 18S rRNA in the 40S particle.</text>
</comment>
<dbReference type="GO" id="GO:0052909">
    <property type="term" value="F:18S rRNA (adenine(1779)-N(6)/adenine(1780)-N(6))-dimethyltransferase activity"/>
    <property type="evidence" value="ECO:0007669"/>
    <property type="project" value="UniProtKB-EC"/>
</dbReference>
<evidence type="ECO:0000313" key="14">
    <source>
        <dbReference type="Proteomes" id="UP000235388"/>
    </source>
</evidence>
<dbReference type="FunFam" id="3.40.50.150:FF:000081">
    <property type="entry name" value="rRNA adenine N(6)-methyltransferase"/>
    <property type="match status" value="1"/>
</dbReference>
<keyword evidence="4 8" id="KW-0808">Transferase</keyword>
<evidence type="ECO:0000313" key="12">
    <source>
        <dbReference type="EMBL" id="PLW20513.1"/>
    </source>
</evidence>
<dbReference type="EMBL" id="PGCJ01000273">
    <property type="protein sequence ID" value="PLW34615.1"/>
    <property type="molecule type" value="Genomic_DNA"/>
</dbReference>
<feature type="region of interest" description="Disordered" evidence="10">
    <location>
        <begin position="1"/>
        <end position="42"/>
    </location>
</feature>
<dbReference type="InterPro" id="IPR020598">
    <property type="entry name" value="rRNA_Ade_methylase_Trfase_N"/>
</dbReference>
<dbReference type="SMART" id="SM00650">
    <property type="entry name" value="rADc"/>
    <property type="match status" value="1"/>
</dbReference>
<dbReference type="InterPro" id="IPR029063">
    <property type="entry name" value="SAM-dependent_MTases_sf"/>
</dbReference>
<keyword evidence="3 8" id="KW-0489">Methyltransferase</keyword>
<dbReference type="PANTHER" id="PTHR11727">
    <property type="entry name" value="DIMETHYLADENOSINE TRANSFERASE"/>
    <property type="match status" value="1"/>
</dbReference>
<dbReference type="CDD" id="cd02440">
    <property type="entry name" value="AdoMet_MTases"/>
    <property type="match status" value="1"/>
</dbReference>
<organism evidence="12 15">
    <name type="scientific">Puccinia coronata f. sp. avenae</name>
    <dbReference type="NCBI Taxonomy" id="200324"/>
    <lineage>
        <taxon>Eukaryota</taxon>
        <taxon>Fungi</taxon>
        <taxon>Dikarya</taxon>
        <taxon>Basidiomycota</taxon>
        <taxon>Pucciniomycotina</taxon>
        <taxon>Pucciniomycetes</taxon>
        <taxon>Pucciniales</taxon>
        <taxon>Pucciniaceae</taxon>
        <taxon>Puccinia</taxon>
    </lineage>
</organism>
<evidence type="ECO:0000256" key="1">
    <source>
        <dbReference type="ARBA" id="ARBA00002977"/>
    </source>
</evidence>
<evidence type="ECO:0000256" key="2">
    <source>
        <dbReference type="ARBA" id="ARBA00022552"/>
    </source>
</evidence>
<dbReference type="Gene3D" id="1.10.8.480">
    <property type="match status" value="1"/>
</dbReference>
<evidence type="ECO:0000259" key="11">
    <source>
        <dbReference type="SMART" id="SM00650"/>
    </source>
</evidence>
<dbReference type="Gene3D" id="3.40.50.150">
    <property type="entry name" value="Vaccinia Virus protein VP39"/>
    <property type="match status" value="1"/>
</dbReference>
<evidence type="ECO:0000256" key="8">
    <source>
        <dbReference type="PROSITE-ProRule" id="PRU01026"/>
    </source>
</evidence>
<evidence type="ECO:0000256" key="9">
    <source>
        <dbReference type="RuleBase" id="RU362106"/>
    </source>
</evidence>
<dbReference type="SUPFAM" id="SSF53335">
    <property type="entry name" value="S-adenosyl-L-methionine-dependent methyltransferases"/>
    <property type="match status" value="1"/>
</dbReference>
<keyword evidence="6 8" id="KW-0694">RNA-binding</keyword>
<feature type="binding site" evidence="8">
    <location>
        <position position="148"/>
    </location>
    <ligand>
        <name>S-adenosyl-L-methionine</name>
        <dbReference type="ChEBI" id="CHEBI:59789"/>
    </ligand>
</feature>
<feature type="binding site" evidence="8">
    <location>
        <position position="53"/>
    </location>
    <ligand>
        <name>S-adenosyl-L-methionine</name>
        <dbReference type="ChEBI" id="CHEBI:59789"/>
    </ligand>
</feature>
<keyword evidence="2 9" id="KW-0698">rRNA processing</keyword>